<evidence type="ECO:0000313" key="2">
    <source>
        <dbReference type="Proteomes" id="UP000245708"/>
    </source>
</evidence>
<dbReference type="AlphaFoldDB" id="A0A316GP50"/>
<accession>A0A316GP50</accession>
<organism evidence="1 2">
    <name type="scientific">Roseicyclus mahoneyensis</name>
    <dbReference type="NCBI Taxonomy" id="164332"/>
    <lineage>
        <taxon>Bacteria</taxon>
        <taxon>Pseudomonadati</taxon>
        <taxon>Pseudomonadota</taxon>
        <taxon>Alphaproteobacteria</taxon>
        <taxon>Rhodobacterales</taxon>
        <taxon>Roseobacteraceae</taxon>
        <taxon>Roseicyclus</taxon>
    </lineage>
</organism>
<dbReference type="EMBL" id="QGGW01000002">
    <property type="protein sequence ID" value="PWK61720.1"/>
    <property type="molecule type" value="Genomic_DNA"/>
</dbReference>
<gene>
    <name evidence="1" type="ORF">C7455_102412</name>
</gene>
<proteinExistence type="predicted"/>
<dbReference type="Proteomes" id="UP000245708">
    <property type="component" value="Unassembled WGS sequence"/>
</dbReference>
<reference evidence="1 2" key="1">
    <citation type="submission" date="2018-05" db="EMBL/GenBank/DDBJ databases">
        <title>Genomic Encyclopedia of Type Strains, Phase IV (KMG-IV): sequencing the most valuable type-strain genomes for metagenomic binning, comparative biology and taxonomic classification.</title>
        <authorList>
            <person name="Goeker M."/>
        </authorList>
    </citation>
    <scope>NUCLEOTIDE SEQUENCE [LARGE SCALE GENOMIC DNA]</scope>
    <source>
        <strain evidence="1 2">DSM 16097</strain>
    </source>
</reference>
<keyword evidence="2" id="KW-1185">Reference proteome</keyword>
<dbReference type="RefSeq" id="WP_109666793.1">
    <property type="nucleotide sequence ID" value="NZ_QGGW01000002.1"/>
</dbReference>
<name>A0A316GP50_9RHOB</name>
<sequence length="150" mass="16300">MTYAQALPANPFRSLSRLIRLLPWRDGLLAAILVLSATALLQAQDRIEAWTQDWVPPVLEVPADATLLTDREIGSTVRMFSFSTGADVDALFEAWEAALRDGGFPIDQGADDLLERSIEFSGRGISNAKIVAGVTSEDGRTVIEIDATLQ</sequence>
<dbReference type="OrthoDB" id="7451388at2"/>
<protein>
    <submittedName>
        <fullName evidence="1">Uncharacterized protein</fullName>
    </submittedName>
</protein>
<comment type="caution">
    <text evidence="1">The sequence shown here is derived from an EMBL/GenBank/DDBJ whole genome shotgun (WGS) entry which is preliminary data.</text>
</comment>
<evidence type="ECO:0000313" key="1">
    <source>
        <dbReference type="EMBL" id="PWK61720.1"/>
    </source>
</evidence>